<evidence type="ECO:0000313" key="2">
    <source>
        <dbReference type="Proteomes" id="UP000265566"/>
    </source>
</evidence>
<dbReference type="Proteomes" id="UP000265566">
    <property type="component" value="Chromosome 3"/>
</dbReference>
<dbReference type="EMBL" id="PSQE01000003">
    <property type="protein sequence ID" value="RHN65778.1"/>
    <property type="molecule type" value="Genomic_DNA"/>
</dbReference>
<organism evidence="1 2">
    <name type="scientific">Medicago truncatula</name>
    <name type="common">Barrel medic</name>
    <name type="synonym">Medicago tribuloides</name>
    <dbReference type="NCBI Taxonomy" id="3880"/>
    <lineage>
        <taxon>Eukaryota</taxon>
        <taxon>Viridiplantae</taxon>
        <taxon>Streptophyta</taxon>
        <taxon>Embryophyta</taxon>
        <taxon>Tracheophyta</taxon>
        <taxon>Spermatophyta</taxon>
        <taxon>Magnoliopsida</taxon>
        <taxon>eudicotyledons</taxon>
        <taxon>Gunneridae</taxon>
        <taxon>Pentapetalae</taxon>
        <taxon>rosids</taxon>
        <taxon>fabids</taxon>
        <taxon>Fabales</taxon>
        <taxon>Fabaceae</taxon>
        <taxon>Papilionoideae</taxon>
        <taxon>50 kb inversion clade</taxon>
        <taxon>NPAAA clade</taxon>
        <taxon>Hologalegina</taxon>
        <taxon>IRL clade</taxon>
        <taxon>Trifolieae</taxon>
        <taxon>Medicago</taxon>
    </lineage>
</organism>
<evidence type="ECO:0000313" key="1">
    <source>
        <dbReference type="EMBL" id="RHN65778.1"/>
    </source>
</evidence>
<protein>
    <submittedName>
        <fullName evidence="1">Uncharacterized protein</fullName>
    </submittedName>
</protein>
<sequence length="72" mass="8048">MRFGVSTNSLETILFKNTFSQVERAVSDTKPSITYFVCLFVCKKKKSSFFKNHNKCKCERKDKGVASGSAGS</sequence>
<proteinExistence type="predicted"/>
<dbReference type="Gramene" id="rna13667">
    <property type="protein sequence ID" value="RHN65778.1"/>
    <property type="gene ID" value="gene13667"/>
</dbReference>
<reference evidence="2" key="1">
    <citation type="journal article" date="2018" name="Nat. Plants">
        <title>Whole-genome landscape of Medicago truncatula symbiotic genes.</title>
        <authorList>
            <person name="Pecrix Y."/>
            <person name="Staton S.E."/>
            <person name="Sallet E."/>
            <person name="Lelandais-Briere C."/>
            <person name="Moreau S."/>
            <person name="Carrere S."/>
            <person name="Blein T."/>
            <person name="Jardinaud M.F."/>
            <person name="Latrasse D."/>
            <person name="Zouine M."/>
            <person name="Zahm M."/>
            <person name="Kreplak J."/>
            <person name="Mayjonade B."/>
            <person name="Satge C."/>
            <person name="Perez M."/>
            <person name="Cauet S."/>
            <person name="Marande W."/>
            <person name="Chantry-Darmon C."/>
            <person name="Lopez-Roques C."/>
            <person name="Bouchez O."/>
            <person name="Berard A."/>
            <person name="Debelle F."/>
            <person name="Munos S."/>
            <person name="Bendahmane A."/>
            <person name="Berges H."/>
            <person name="Niebel A."/>
            <person name="Buitink J."/>
            <person name="Frugier F."/>
            <person name="Benhamed M."/>
            <person name="Crespi M."/>
            <person name="Gouzy J."/>
            <person name="Gamas P."/>
        </authorList>
    </citation>
    <scope>NUCLEOTIDE SEQUENCE [LARGE SCALE GENOMIC DNA]</scope>
    <source>
        <strain evidence="2">cv. Jemalong A17</strain>
    </source>
</reference>
<name>A0A396ILY9_MEDTR</name>
<accession>A0A396ILY9</accession>
<gene>
    <name evidence="1" type="ORF">MtrunA17_Chr3g0083691</name>
</gene>
<dbReference type="AlphaFoldDB" id="A0A396ILY9"/>
<comment type="caution">
    <text evidence="1">The sequence shown here is derived from an EMBL/GenBank/DDBJ whole genome shotgun (WGS) entry which is preliminary data.</text>
</comment>